<dbReference type="NCBIfam" id="TIGR00826">
    <property type="entry name" value="EIIB_glc"/>
    <property type="match status" value="1"/>
</dbReference>
<evidence type="ECO:0000256" key="4">
    <source>
        <dbReference type="ARBA" id="ARBA00022597"/>
    </source>
</evidence>
<evidence type="ECO:0000256" key="1">
    <source>
        <dbReference type="ARBA" id="ARBA00004651"/>
    </source>
</evidence>
<dbReference type="InterPro" id="IPR011296">
    <property type="entry name" value="PTS_IIBC_treh"/>
</dbReference>
<keyword evidence="3" id="KW-1003">Cell membrane</keyword>
<dbReference type="Pfam" id="PF00367">
    <property type="entry name" value="PTS_EIIB"/>
    <property type="match status" value="1"/>
</dbReference>
<comment type="subcellular location">
    <subcellularLocation>
        <location evidence="1">Cell membrane</location>
        <topology evidence="1">Multi-pass membrane protein</topology>
    </subcellularLocation>
</comment>
<evidence type="ECO:0000259" key="13">
    <source>
        <dbReference type="PROSITE" id="PS51098"/>
    </source>
</evidence>
<keyword evidence="6" id="KW-0598">Phosphotransferase system</keyword>
<evidence type="ECO:0000256" key="6">
    <source>
        <dbReference type="ARBA" id="ARBA00022683"/>
    </source>
</evidence>
<feature type="transmembrane region" description="Helical" evidence="12">
    <location>
        <begin position="187"/>
        <end position="207"/>
    </location>
</feature>
<dbReference type="PANTHER" id="PTHR30175:SF1">
    <property type="entry name" value="PTS SYSTEM ARBUTIN-, CELLOBIOSE-, AND SALICIN-SPECIFIC EIIBC COMPONENT-RELATED"/>
    <property type="match status" value="1"/>
</dbReference>
<evidence type="ECO:0000256" key="11">
    <source>
        <dbReference type="PROSITE-ProRule" id="PRU00421"/>
    </source>
</evidence>
<feature type="transmembrane region" description="Helical" evidence="12">
    <location>
        <begin position="396"/>
        <end position="418"/>
    </location>
</feature>
<evidence type="ECO:0000259" key="14">
    <source>
        <dbReference type="PROSITE" id="PS51103"/>
    </source>
</evidence>
<organism evidence="15 16">
    <name type="scientific">Vibrio thalassae</name>
    <dbReference type="NCBI Taxonomy" id="1243014"/>
    <lineage>
        <taxon>Bacteria</taxon>
        <taxon>Pseudomonadati</taxon>
        <taxon>Pseudomonadota</taxon>
        <taxon>Gammaproteobacteria</taxon>
        <taxon>Vibrionales</taxon>
        <taxon>Vibrionaceae</taxon>
        <taxon>Vibrio</taxon>
    </lineage>
</organism>
<dbReference type="GO" id="GO:0090589">
    <property type="term" value="F:protein-phosphocysteine-trehalose phosphotransferase system transporter activity"/>
    <property type="evidence" value="ECO:0007669"/>
    <property type="project" value="TreeGrafter"/>
</dbReference>
<evidence type="ECO:0000256" key="12">
    <source>
        <dbReference type="SAM" id="Phobius"/>
    </source>
</evidence>
<dbReference type="PANTHER" id="PTHR30175">
    <property type="entry name" value="PHOSPHOTRANSFERASE SYSTEM TRANSPORT PROTEIN"/>
    <property type="match status" value="1"/>
</dbReference>
<dbReference type="GO" id="GO:0005886">
    <property type="term" value="C:plasma membrane"/>
    <property type="evidence" value="ECO:0007669"/>
    <property type="project" value="UniProtKB-SubCell"/>
</dbReference>
<dbReference type="InterPro" id="IPR036878">
    <property type="entry name" value="Glu_permease_IIB"/>
</dbReference>
<feature type="transmembrane region" description="Helical" evidence="12">
    <location>
        <begin position="113"/>
        <end position="131"/>
    </location>
</feature>
<evidence type="ECO:0000256" key="8">
    <source>
        <dbReference type="ARBA" id="ARBA00022777"/>
    </source>
</evidence>
<dbReference type="SUPFAM" id="SSF55604">
    <property type="entry name" value="Glucose permease domain IIB"/>
    <property type="match status" value="1"/>
</dbReference>
<keyword evidence="9 12" id="KW-1133">Transmembrane helix</keyword>
<gene>
    <name evidence="15" type="primary">treB</name>
    <name evidence="15" type="ORF">VTH8203_00978</name>
</gene>
<feature type="active site" description="Phosphocysteine intermediate; for EIIB activity" evidence="11">
    <location>
        <position position="28"/>
    </location>
</feature>
<keyword evidence="10 12" id="KW-0472">Membrane</keyword>
<feature type="domain" description="PTS EIIB type-1" evidence="13">
    <location>
        <begin position="6"/>
        <end position="88"/>
    </location>
</feature>
<dbReference type="PROSITE" id="PS01035">
    <property type="entry name" value="PTS_EIIB_TYPE_1_CYS"/>
    <property type="match status" value="1"/>
</dbReference>
<proteinExistence type="predicted"/>
<reference evidence="16" key="1">
    <citation type="submission" date="2016-06" db="EMBL/GenBank/DDBJ databases">
        <authorList>
            <person name="Rodrigo-Torres L."/>
            <person name="Arahal R.D."/>
            <person name="Lucena T."/>
        </authorList>
    </citation>
    <scope>NUCLEOTIDE SEQUENCE [LARGE SCALE GENOMIC DNA]</scope>
    <source>
        <strain evidence="16">CECT8203</strain>
    </source>
</reference>
<dbReference type="GO" id="GO:0016301">
    <property type="term" value="F:kinase activity"/>
    <property type="evidence" value="ECO:0007669"/>
    <property type="project" value="UniProtKB-KW"/>
</dbReference>
<evidence type="ECO:0000256" key="2">
    <source>
        <dbReference type="ARBA" id="ARBA00022448"/>
    </source>
</evidence>
<keyword evidence="8" id="KW-0418">Kinase</keyword>
<accession>A0A240EFB6</accession>
<dbReference type="GO" id="GO:0009401">
    <property type="term" value="P:phosphoenolpyruvate-dependent sugar phosphotransferase system"/>
    <property type="evidence" value="ECO:0007669"/>
    <property type="project" value="UniProtKB-KW"/>
</dbReference>
<dbReference type="PROSITE" id="PS51103">
    <property type="entry name" value="PTS_EIIC_TYPE_1"/>
    <property type="match status" value="1"/>
</dbReference>
<dbReference type="NCBIfam" id="TIGR01992">
    <property type="entry name" value="PTS-IIBC-Tre"/>
    <property type="match status" value="1"/>
</dbReference>
<feature type="transmembrane region" description="Helical" evidence="12">
    <location>
        <begin position="438"/>
        <end position="460"/>
    </location>
</feature>
<dbReference type="Proteomes" id="UP000219336">
    <property type="component" value="Unassembled WGS sequence"/>
</dbReference>
<dbReference type="GO" id="GO:0008982">
    <property type="term" value="F:protein-N(PI)-phosphohistidine-sugar phosphotransferase activity"/>
    <property type="evidence" value="ECO:0007669"/>
    <property type="project" value="InterPro"/>
</dbReference>
<evidence type="ECO:0000256" key="10">
    <source>
        <dbReference type="ARBA" id="ARBA00023136"/>
    </source>
</evidence>
<evidence type="ECO:0000313" key="16">
    <source>
        <dbReference type="Proteomes" id="UP000219336"/>
    </source>
</evidence>
<dbReference type="InterPro" id="IPR003352">
    <property type="entry name" value="PTS_EIIC"/>
</dbReference>
<feature type="transmembrane region" description="Helical" evidence="12">
    <location>
        <begin position="227"/>
        <end position="244"/>
    </location>
</feature>
<keyword evidence="5" id="KW-0808">Transferase</keyword>
<dbReference type="PROSITE" id="PS51098">
    <property type="entry name" value="PTS_EIIB_TYPE_1"/>
    <property type="match status" value="1"/>
</dbReference>
<dbReference type="Gene3D" id="3.30.1360.60">
    <property type="entry name" value="Glucose permease domain IIB"/>
    <property type="match status" value="1"/>
</dbReference>
<dbReference type="Pfam" id="PF02378">
    <property type="entry name" value="PTS_EIIC"/>
    <property type="match status" value="1"/>
</dbReference>
<keyword evidence="7 12" id="KW-0812">Transmembrane</keyword>
<keyword evidence="16" id="KW-1185">Reference proteome</keyword>
<dbReference type="OrthoDB" id="92465at2"/>
<feature type="domain" description="PTS EIIC type-1" evidence="14">
    <location>
        <begin position="108"/>
        <end position="474"/>
    </location>
</feature>
<dbReference type="GO" id="GO:0015574">
    <property type="term" value="F:trehalose transmembrane transporter activity"/>
    <property type="evidence" value="ECO:0007669"/>
    <property type="project" value="InterPro"/>
</dbReference>
<feature type="transmembrane region" description="Helical" evidence="12">
    <location>
        <begin position="340"/>
        <end position="361"/>
    </location>
</feature>
<dbReference type="CDD" id="cd00212">
    <property type="entry name" value="PTS_IIB_glc"/>
    <property type="match status" value="1"/>
</dbReference>
<dbReference type="InterPro" id="IPR013013">
    <property type="entry name" value="PTS_EIIC_1"/>
</dbReference>
<evidence type="ECO:0000256" key="3">
    <source>
        <dbReference type="ARBA" id="ARBA00022475"/>
    </source>
</evidence>
<feature type="transmembrane region" description="Helical" evidence="12">
    <location>
        <begin position="151"/>
        <end position="175"/>
    </location>
</feature>
<dbReference type="InterPro" id="IPR050558">
    <property type="entry name" value="PTS_Sugar-Specific_Components"/>
</dbReference>
<dbReference type="NCBIfam" id="NF008236">
    <property type="entry name" value="PRK11007.1"/>
    <property type="match status" value="1"/>
</dbReference>
<dbReference type="RefSeq" id="WP_096992655.1">
    <property type="nucleotide sequence ID" value="NZ_JBHSII010000001.1"/>
</dbReference>
<dbReference type="InterPro" id="IPR001996">
    <property type="entry name" value="PTS_IIB_1"/>
</dbReference>
<feature type="transmembrane region" description="Helical" evidence="12">
    <location>
        <begin position="256"/>
        <end position="277"/>
    </location>
</feature>
<sequence length="474" mass="50328">MSKIAKQDIAAIIEGVGGADNIASVSHCLTRLRFVLNETAKADKAALENLKVVKGCFTNAGQFQVVIGTEVDEVYKLLIDMAGKKAASKDDAKLAARQNINILERGISHLAEIFVPLLPAIITGGLILGFRNVIGDIRMFDGKTLVEISQFWATVHSFLWLIGEAIFFFLPVGVCWSTVKKLGGTPILGITLGVTLVSPQLMNAYLIGKQAPEVWDFGLFVIEKVGYQAQVIPAMLAGVALAVIETNLKRIVPSYLYLVVVPFVSIILSVILAHALIGPFGRVLGDGVAYAAKAAMTGDFAVLGSMVFGFLYAPLVITGIHHTTNAVDLQLMQDLGGTPIWPLIALSNIAQASAVVGIIIISKREGERDISVPAAISAYLGVTEPAMYGINLKYKFPMLSAMIGSALAAAICGSAGVMANGIGVGGLPGILSIQPQYWMVYLMAMLVAIAVPIVLTLFLYKRAQSKGELELASA</sequence>
<name>A0A240EFB6_9VIBR</name>
<dbReference type="FunFam" id="3.30.1360.60:FF:000001">
    <property type="entry name" value="PTS system glucose-specific IIBC component PtsG"/>
    <property type="match status" value="1"/>
</dbReference>
<dbReference type="AlphaFoldDB" id="A0A240EFB6"/>
<dbReference type="EMBL" id="OANU01000008">
    <property type="protein sequence ID" value="SNX47377.1"/>
    <property type="molecule type" value="Genomic_DNA"/>
</dbReference>
<evidence type="ECO:0000256" key="9">
    <source>
        <dbReference type="ARBA" id="ARBA00022989"/>
    </source>
</evidence>
<keyword evidence="2" id="KW-0813">Transport</keyword>
<dbReference type="InterPro" id="IPR018113">
    <property type="entry name" value="PTrfase_EIIB_Cys"/>
</dbReference>
<evidence type="ECO:0000313" key="15">
    <source>
        <dbReference type="EMBL" id="SNX47377.1"/>
    </source>
</evidence>
<protein>
    <submittedName>
        <fullName evidence="15">PTS system trehalose-specific EIIBC component</fullName>
    </submittedName>
</protein>
<evidence type="ECO:0000256" key="7">
    <source>
        <dbReference type="ARBA" id="ARBA00022692"/>
    </source>
</evidence>
<keyword evidence="4" id="KW-0762">Sugar transport</keyword>
<evidence type="ECO:0000256" key="5">
    <source>
        <dbReference type="ARBA" id="ARBA00022679"/>
    </source>
</evidence>